<feature type="compositionally biased region" description="Basic and acidic residues" evidence="1">
    <location>
        <begin position="347"/>
        <end position="358"/>
    </location>
</feature>
<dbReference type="EMBL" id="BQMJ01000023">
    <property type="protein sequence ID" value="GJQ11391.1"/>
    <property type="molecule type" value="Genomic_DNA"/>
</dbReference>
<feature type="region of interest" description="Disordered" evidence="1">
    <location>
        <begin position="157"/>
        <end position="206"/>
    </location>
</feature>
<reference evidence="2" key="1">
    <citation type="journal article" date="2022" name="Proc. Natl. Acad. Sci. U.S.A.">
        <title>Life cycle and functional genomics of the unicellular red alga Galdieria for elucidating algal and plant evolution and industrial use.</title>
        <authorList>
            <person name="Hirooka S."/>
            <person name="Itabashi T."/>
            <person name="Ichinose T.M."/>
            <person name="Onuma R."/>
            <person name="Fujiwara T."/>
            <person name="Yamashita S."/>
            <person name="Jong L.W."/>
            <person name="Tomita R."/>
            <person name="Iwane A.H."/>
            <person name="Miyagishima S.Y."/>
        </authorList>
    </citation>
    <scope>NUCLEOTIDE SEQUENCE</scope>
    <source>
        <strain evidence="2">NBRC 102759</strain>
    </source>
</reference>
<keyword evidence="3" id="KW-1185">Reference proteome</keyword>
<evidence type="ECO:0000313" key="2">
    <source>
        <dbReference type="EMBL" id="GJQ11391.1"/>
    </source>
</evidence>
<dbReference type="OrthoDB" id="10378849at2759"/>
<protein>
    <submittedName>
        <fullName evidence="2">Uncharacterized protein</fullName>
    </submittedName>
</protein>
<feature type="region of interest" description="Disordered" evidence="1">
    <location>
        <begin position="16"/>
        <end position="75"/>
    </location>
</feature>
<feature type="compositionally biased region" description="Basic and acidic residues" evidence="1">
    <location>
        <begin position="22"/>
        <end position="35"/>
    </location>
</feature>
<accession>A0A9C7PVR4</accession>
<dbReference type="Proteomes" id="UP001061958">
    <property type="component" value="Unassembled WGS sequence"/>
</dbReference>
<sequence>MSSPPCTESLVLQRVRALGGDETNHNSGKDQRQESFQDPSVQQSFEAKKSIFMKPSGNKSEDQSCTTNSNVDSPTVRQRLAALNKATEQQETSETCGNMGSVKARLSAFGNQQPSREDGKNLKDISSSIRVFESKSQADSVSDKSVVNVVKKTLEQKIQEPTKGSNVSKRIQELSGKKQTEPSQVRQLASRLETKQKTETEKPVHSTLTKLKEKFEASGSKLAANQYSKQAAQSGYVMETSKLFGGATVFKFSGVSKSSNESEKNADDIDSKSGCSNVQSKVMFYIKFQEQRKDETFSPRSGSQSAEANSQRFSSVAELRALFGTSGKPELEKLSKKNRQVDASPKNTDEEKTRKNQNDDNEEEGDVMLEQALCRRILGKEVRRALKNLLAQQRLDALKCQATEKDIEGREVKPLIDEFQQRRMDDSEHVGVFTNRMRKGRISTSPEMDTLETSESNITEKTTNEMEDTNIVKLEPDVLEKDESEQDESCEQCNTDFEKNDLGDDESNEEGCDYGSYEIVIDPEFVRRRIEELQACGEDESDSDDDDDDDEPVLIKTRSGRIVVDTSQYQKISVRMAMRIAF</sequence>
<organism evidence="2 3">
    <name type="scientific">Galdieria partita</name>
    <dbReference type="NCBI Taxonomy" id="83374"/>
    <lineage>
        <taxon>Eukaryota</taxon>
        <taxon>Rhodophyta</taxon>
        <taxon>Bangiophyceae</taxon>
        <taxon>Galdieriales</taxon>
        <taxon>Galdieriaceae</taxon>
        <taxon>Galdieria</taxon>
    </lineage>
</organism>
<feature type="compositionally biased region" description="Basic and acidic residues" evidence="1">
    <location>
        <begin position="192"/>
        <end position="206"/>
    </location>
</feature>
<gene>
    <name evidence="2" type="ORF">GpartN1_g3182.t1</name>
</gene>
<feature type="region of interest" description="Disordered" evidence="1">
    <location>
        <begin position="482"/>
        <end position="511"/>
    </location>
</feature>
<dbReference type="AlphaFoldDB" id="A0A9C7PVR4"/>
<proteinExistence type="predicted"/>
<name>A0A9C7PVR4_9RHOD</name>
<feature type="compositionally biased region" description="Polar residues" evidence="1">
    <location>
        <begin position="36"/>
        <end position="45"/>
    </location>
</feature>
<feature type="compositionally biased region" description="Acidic residues" evidence="1">
    <location>
        <begin position="537"/>
        <end position="552"/>
    </location>
</feature>
<evidence type="ECO:0000313" key="3">
    <source>
        <dbReference type="Proteomes" id="UP001061958"/>
    </source>
</evidence>
<evidence type="ECO:0000256" key="1">
    <source>
        <dbReference type="SAM" id="MobiDB-lite"/>
    </source>
</evidence>
<comment type="caution">
    <text evidence="2">The sequence shown here is derived from an EMBL/GenBank/DDBJ whole genome shotgun (WGS) entry which is preliminary data.</text>
</comment>
<feature type="region of interest" description="Disordered" evidence="1">
    <location>
        <begin position="535"/>
        <end position="554"/>
    </location>
</feature>
<feature type="region of interest" description="Disordered" evidence="1">
    <location>
        <begin position="328"/>
        <end position="364"/>
    </location>
</feature>
<feature type="compositionally biased region" description="Basic and acidic residues" evidence="1">
    <location>
        <begin position="170"/>
        <end position="180"/>
    </location>
</feature>
<feature type="compositionally biased region" description="Polar residues" evidence="1">
    <location>
        <begin position="63"/>
        <end position="75"/>
    </location>
</feature>
<reference evidence="2" key="2">
    <citation type="submission" date="2022-01" db="EMBL/GenBank/DDBJ databases">
        <authorList>
            <person name="Hirooka S."/>
            <person name="Miyagishima S.Y."/>
        </authorList>
    </citation>
    <scope>NUCLEOTIDE SEQUENCE</scope>
    <source>
        <strain evidence="2">NBRC 102759</strain>
    </source>
</reference>